<dbReference type="InterPro" id="IPR000086">
    <property type="entry name" value="NUDIX_hydrolase_dom"/>
</dbReference>
<proteinExistence type="predicted"/>
<gene>
    <name evidence="4" type="ORF">NCTC13184_07388</name>
</gene>
<sequence>MAITAEGSNIIIRNSADQILLFLRDDKPDIPCPGMWALLGGYREPGETPLENVIREISEEIGVELDPATVEHHCTRERHWGLLEHTFKTQMDLDLDSVTLTEGQRLGWFTEADVAAIVLGFEENEMLAAYFQQTRGQQQPVA</sequence>
<comment type="cofactor">
    <cofactor evidence="1">
        <name>Mg(2+)</name>
        <dbReference type="ChEBI" id="CHEBI:18420"/>
    </cofactor>
</comment>
<keyword evidence="2 4" id="KW-0378">Hydrolase</keyword>
<feature type="domain" description="Nudix hydrolase" evidence="3">
    <location>
        <begin position="3"/>
        <end position="131"/>
    </location>
</feature>
<evidence type="ECO:0000313" key="5">
    <source>
        <dbReference type="Proteomes" id="UP000255082"/>
    </source>
</evidence>
<dbReference type="RefSeq" id="WP_040724004.1">
    <property type="nucleotide sequence ID" value="NZ_JAJFOE010000004.1"/>
</dbReference>
<dbReference type="Pfam" id="PF00293">
    <property type="entry name" value="NUDIX"/>
    <property type="match status" value="1"/>
</dbReference>
<dbReference type="PANTHER" id="PTHR43046">
    <property type="entry name" value="GDP-MANNOSE MANNOSYL HYDROLASE"/>
    <property type="match status" value="1"/>
</dbReference>
<dbReference type="PANTHER" id="PTHR43046:SF2">
    <property type="entry name" value="8-OXO-DGTP DIPHOSPHATASE-RELATED"/>
    <property type="match status" value="1"/>
</dbReference>
<dbReference type="SUPFAM" id="SSF55811">
    <property type="entry name" value="Nudix"/>
    <property type="match status" value="1"/>
</dbReference>
<evidence type="ECO:0000313" key="4">
    <source>
        <dbReference type="EMBL" id="SUH72035.1"/>
    </source>
</evidence>
<evidence type="ECO:0000256" key="2">
    <source>
        <dbReference type="ARBA" id="ARBA00022801"/>
    </source>
</evidence>
<reference evidence="4 5" key="1">
    <citation type="submission" date="2018-06" db="EMBL/GenBank/DDBJ databases">
        <authorList>
            <consortium name="Pathogen Informatics"/>
            <person name="Doyle S."/>
        </authorList>
    </citation>
    <scope>NUCLEOTIDE SEQUENCE [LARGE SCALE GENOMIC DNA]</scope>
    <source>
        <strain evidence="4 5">NCTC13184</strain>
    </source>
</reference>
<protein>
    <submittedName>
        <fullName evidence="4">NTP pyrophosphohydrolases containing a Zn-finger, probably nucleic-acid-binding</fullName>
    </submittedName>
</protein>
<evidence type="ECO:0000259" key="3">
    <source>
        <dbReference type="PROSITE" id="PS51462"/>
    </source>
</evidence>
<name>A0A379X642_9NOCA</name>
<dbReference type="OrthoDB" id="9804442at2"/>
<dbReference type="GO" id="GO:0016787">
    <property type="term" value="F:hydrolase activity"/>
    <property type="evidence" value="ECO:0007669"/>
    <property type="project" value="UniProtKB-KW"/>
</dbReference>
<evidence type="ECO:0000256" key="1">
    <source>
        <dbReference type="ARBA" id="ARBA00001946"/>
    </source>
</evidence>
<organism evidence="4 5">
    <name type="scientific">Nocardia africana</name>
    <dbReference type="NCBI Taxonomy" id="134964"/>
    <lineage>
        <taxon>Bacteria</taxon>
        <taxon>Bacillati</taxon>
        <taxon>Actinomycetota</taxon>
        <taxon>Actinomycetes</taxon>
        <taxon>Mycobacteriales</taxon>
        <taxon>Nocardiaceae</taxon>
        <taxon>Nocardia</taxon>
    </lineage>
</organism>
<dbReference type="Proteomes" id="UP000255082">
    <property type="component" value="Unassembled WGS sequence"/>
</dbReference>
<dbReference type="Gene3D" id="3.90.79.10">
    <property type="entry name" value="Nucleoside Triphosphate Pyrophosphohydrolase"/>
    <property type="match status" value="1"/>
</dbReference>
<dbReference type="EMBL" id="UGRU01000002">
    <property type="protein sequence ID" value="SUH72035.1"/>
    <property type="molecule type" value="Genomic_DNA"/>
</dbReference>
<accession>A0A379X642</accession>
<dbReference type="InterPro" id="IPR015797">
    <property type="entry name" value="NUDIX_hydrolase-like_dom_sf"/>
</dbReference>
<dbReference type="AlphaFoldDB" id="A0A379X642"/>
<dbReference type="PROSITE" id="PS51462">
    <property type="entry name" value="NUDIX"/>
    <property type="match status" value="1"/>
</dbReference>
<dbReference type="CDD" id="cd18882">
    <property type="entry name" value="NUDIX_Hydrolase"/>
    <property type="match status" value="1"/>
</dbReference>